<dbReference type="InterPro" id="IPR052050">
    <property type="entry name" value="SecEffector_AnkRepeat"/>
</dbReference>
<protein>
    <recommendedName>
        <fullName evidence="3">Ankyrin repeat-containing domain protein</fullName>
    </recommendedName>
</protein>
<dbReference type="SUPFAM" id="SSF48403">
    <property type="entry name" value="Ankyrin repeat"/>
    <property type="match status" value="1"/>
</dbReference>
<dbReference type="InterPro" id="IPR036770">
    <property type="entry name" value="Ankyrin_rpt-contain_sf"/>
</dbReference>
<keyword evidence="2" id="KW-1185">Reference proteome</keyword>
<gene>
    <name evidence="1" type="ORF">BCR44DRAFT_1428401</name>
</gene>
<dbReference type="Gene3D" id="1.25.40.20">
    <property type="entry name" value="Ankyrin repeat-containing domain"/>
    <property type="match status" value="2"/>
</dbReference>
<evidence type="ECO:0008006" key="3">
    <source>
        <dbReference type="Google" id="ProtNLM"/>
    </source>
</evidence>
<dbReference type="Proteomes" id="UP000193411">
    <property type="component" value="Unassembled WGS sequence"/>
</dbReference>
<sequence length="682" mass="77455">MESALLNSPASLPLPLVELVLALAPKLMPRATTYLHLARALPPSHVPLAYASILRIANSRFAREITYRDSTFDIDPSTNQVIHVPANDCYLRVDCLMSQGKSQLLRPLLVRMLPYLRRFDVAEVESVPLTNFVRHLSYTGDLELLARLSSLGVDLRRCFGVLNAASEAGQVAVLQWFLDSKLIKHDCSYTDNAAQLAARHGHVAVLQWWRDHATELGMDNFGDFLTGCTSDQALWHGQIGVLEWLHAYYETIGANREFWTPLSTGWAEAAEFGQIGALEWLQAKRIPFPDLNWATWADYASKQGHVQVLEWWYDNTDRTRYSLNAVDWAASLGYLAVLEWWGSKSDLIFKYSPEALSSARRNGHVHVLEWFEKSVPSYPVLLCFSTPADKLNLIPRDMATLVAFGRTDLLQRFGFDCNYLNLGRYEDGNPRQLLYTYKETEVILVFEQACRFGHLNLLHQLKRAFETLVDFTCDYQYAAMSNHLPTLEWCLSTFPLWNAWLSEEEGWRNIALECIEVGADVVLDWIITQGKLDGPKRPLRMLKCFHVACRSANTTILTLLLSKANDQDLRHLETDDSCLVILASLGHVSILEWWSRNGLPVASSTRPIDAASRRGKLSVLVWWLTCSDWRFLWSEAAIRSAIEAGNVKVVIWWLKSGLVRDSELLNLLRMSVNDIGDMAATY</sequence>
<dbReference type="SUPFAM" id="SSF140860">
    <property type="entry name" value="Pseudo ankyrin repeat-like"/>
    <property type="match status" value="1"/>
</dbReference>
<accession>A0A1Y2HV66</accession>
<dbReference type="EMBL" id="MCFL01000008">
    <property type="protein sequence ID" value="ORZ38505.1"/>
    <property type="molecule type" value="Genomic_DNA"/>
</dbReference>
<comment type="caution">
    <text evidence="1">The sequence shown here is derived from an EMBL/GenBank/DDBJ whole genome shotgun (WGS) entry which is preliminary data.</text>
</comment>
<reference evidence="1 2" key="1">
    <citation type="submission" date="2016-07" db="EMBL/GenBank/DDBJ databases">
        <title>Pervasive Adenine N6-methylation of Active Genes in Fungi.</title>
        <authorList>
            <consortium name="DOE Joint Genome Institute"/>
            <person name="Mondo S.J."/>
            <person name="Dannebaum R.O."/>
            <person name="Kuo R.C."/>
            <person name="Labutti K."/>
            <person name="Haridas S."/>
            <person name="Kuo A."/>
            <person name="Salamov A."/>
            <person name="Ahrendt S.R."/>
            <person name="Lipzen A."/>
            <person name="Sullivan W."/>
            <person name="Andreopoulos W.B."/>
            <person name="Clum A."/>
            <person name="Lindquist E."/>
            <person name="Daum C."/>
            <person name="Ramamoorthy G.K."/>
            <person name="Gryganskyi A."/>
            <person name="Culley D."/>
            <person name="Magnuson J.K."/>
            <person name="James T.Y."/>
            <person name="O'Malley M.A."/>
            <person name="Stajich J.E."/>
            <person name="Spatafora J.W."/>
            <person name="Visel A."/>
            <person name="Grigoriev I.V."/>
        </authorList>
    </citation>
    <scope>NUCLEOTIDE SEQUENCE [LARGE SCALE GENOMIC DNA]</scope>
    <source>
        <strain evidence="1 2">PL171</strain>
    </source>
</reference>
<evidence type="ECO:0000313" key="1">
    <source>
        <dbReference type="EMBL" id="ORZ38505.1"/>
    </source>
</evidence>
<name>A0A1Y2HV66_9FUNG</name>
<dbReference type="PANTHER" id="PTHR46586:SF3">
    <property type="entry name" value="ANKYRIN REPEAT-CONTAINING PROTEIN"/>
    <property type="match status" value="1"/>
</dbReference>
<proteinExistence type="predicted"/>
<evidence type="ECO:0000313" key="2">
    <source>
        <dbReference type="Proteomes" id="UP000193411"/>
    </source>
</evidence>
<organism evidence="1 2">
    <name type="scientific">Catenaria anguillulae PL171</name>
    <dbReference type="NCBI Taxonomy" id="765915"/>
    <lineage>
        <taxon>Eukaryota</taxon>
        <taxon>Fungi</taxon>
        <taxon>Fungi incertae sedis</taxon>
        <taxon>Blastocladiomycota</taxon>
        <taxon>Blastocladiomycetes</taxon>
        <taxon>Blastocladiales</taxon>
        <taxon>Catenariaceae</taxon>
        <taxon>Catenaria</taxon>
    </lineage>
</organism>
<dbReference type="PANTHER" id="PTHR46586">
    <property type="entry name" value="ANKYRIN REPEAT-CONTAINING PROTEIN"/>
    <property type="match status" value="1"/>
</dbReference>
<dbReference type="OrthoDB" id="4772757at2759"/>
<dbReference type="AlphaFoldDB" id="A0A1Y2HV66"/>